<comment type="caution">
    <text evidence="2">The sequence shown here is derived from an EMBL/GenBank/DDBJ whole genome shotgun (WGS) entry which is preliminary data.</text>
</comment>
<sequence length="122" mass="14130">MDFAFLMAEQRIKDAIDNGDFDHLPGKGKPLEPEDLSAVPPELRIGYKILKNANILPEELQLKKEMMTLQDMIGCCMDPGEKEKLKKKWNEKPLRFNHLMEKRSITTSPAFGAYKDKIYKKF</sequence>
<evidence type="ECO:0000313" key="2">
    <source>
        <dbReference type="EMBL" id="MDN4075166.1"/>
    </source>
</evidence>
<dbReference type="RefSeq" id="WP_290401270.1">
    <property type="nucleotide sequence ID" value="NZ_JAUHLN010000004.1"/>
</dbReference>
<gene>
    <name evidence="2" type="ORF">QYF49_19535</name>
</gene>
<reference evidence="2" key="1">
    <citation type="submission" date="2023-06" db="EMBL/GenBank/DDBJ databases">
        <title>Draft Genome Sequences of Representative Paenibacillus Polymyxa, Bacillus cereus, Fictibacillus sp., and Brevibacillus agri Strains Isolated from Amazonian Dark Earth.</title>
        <authorList>
            <person name="Pellegrinetti T.A."/>
            <person name="Cunha I.C.M."/>
            <person name="Chaves M.G."/>
            <person name="Freitas A.S."/>
            <person name="Silva A.V.R."/>
            <person name="Tsai S.M."/>
            <person name="Mendes L.W."/>
        </authorList>
    </citation>
    <scope>NUCLEOTIDE SEQUENCE</scope>
    <source>
        <strain evidence="2">CENA-BCM004</strain>
    </source>
</reference>
<dbReference type="PANTHER" id="PTHR39158:SF1">
    <property type="entry name" value="DNAJ HOMOLOG SUBFAMILY C MEMBER 28"/>
    <property type="match status" value="1"/>
</dbReference>
<proteinExistence type="predicted"/>
<feature type="domain" description="DnaJ homologue subfamily C member 28 conserved" evidence="1">
    <location>
        <begin position="7"/>
        <end position="72"/>
    </location>
</feature>
<dbReference type="Pfam" id="PF09350">
    <property type="entry name" value="DJC28_CD"/>
    <property type="match status" value="1"/>
</dbReference>
<keyword evidence="3" id="KW-1185">Reference proteome</keyword>
<protein>
    <submittedName>
        <fullName evidence="2">DUF1992 domain-containing protein</fullName>
    </submittedName>
</protein>
<evidence type="ECO:0000259" key="1">
    <source>
        <dbReference type="Pfam" id="PF09350"/>
    </source>
</evidence>
<dbReference type="InterPro" id="IPR052573">
    <property type="entry name" value="DnaJ_C_subfamily_28"/>
</dbReference>
<name>A0ABT8EB62_9BACL</name>
<dbReference type="Proteomes" id="UP001168694">
    <property type="component" value="Unassembled WGS sequence"/>
</dbReference>
<evidence type="ECO:0000313" key="3">
    <source>
        <dbReference type="Proteomes" id="UP001168694"/>
    </source>
</evidence>
<dbReference type="EMBL" id="JAUHLN010000004">
    <property type="protein sequence ID" value="MDN4075166.1"/>
    <property type="molecule type" value="Genomic_DNA"/>
</dbReference>
<organism evidence="2 3">
    <name type="scientific">Fictibacillus terranigra</name>
    <dbReference type="NCBI Taxonomy" id="3058424"/>
    <lineage>
        <taxon>Bacteria</taxon>
        <taxon>Bacillati</taxon>
        <taxon>Bacillota</taxon>
        <taxon>Bacilli</taxon>
        <taxon>Bacillales</taxon>
        <taxon>Fictibacillaceae</taxon>
        <taxon>Fictibacillus</taxon>
    </lineage>
</organism>
<dbReference type="InterPro" id="IPR018961">
    <property type="entry name" value="DnaJ_homolog_subfam-C_membr-28"/>
</dbReference>
<dbReference type="PANTHER" id="PTHR39158">
    <property type="entry name" value="OS08G0560600 PROTEIN"/>
    <property type="match status" value="1"/>
</dbReference>
<accession>A0ABT8EB62</accession>